<dbReference type="Proteomes" id="UP000035503">
    <property type="component" value="Chromosome"/>
</dbReference>
<accession>A0A0G3I4T4</accession>
<name>A0A0G3I4T4_LIBAF</name>
<dbReference type="KEGG" id="lau:G293_03210"/>
<dbReference type="PATRIC" id="fig|1277257.4.peg.688"/>
<proteinExistence type="predicted"/>
<dbReference type="RefSeq" id="WP_047264278.1">
    <property type="nucleotide sequence ID" value="NZ_CP004021.1"/>
</dbReference>
<gene>
    <name evidence="1" type="ORF">G293_03210</name>
</gene>
<evidence type="ECO:0000313" key="1">
    <source>
        <dbReference type="EMBL" id="AKK20270.1"/>
    </source>
</evidence>
<dbReference type="AlphaFoldDB" id="A0A0G3I4T4"/>
<evidence type="ECO:0000313" key="2">
    <source>
        <dbReference type="Proteomes" id="UP000035503"/>
    </source>
</evidence>
<organism evidence="1 2">
    <name type="scientific">Candidatus Liberibacter africanus PTSAPSY</name>
    <dbReference type="NCBI Taxonomy" id="1277257"/>
    <lineage>
        <taxon>Bacteria</taxon>
        <taxon>Pseudomonadati</taxon>
        <taxon>Pseudomonadota</taxon>
        <taxon>Alphaproteobacteria</taxon>
        <taxon>Hyphomicrobiales</taxon>
        <taxon>Rhizobiaceae</taxon>
        <taxon>Liberibacter</taxon>
    </lineage>
</organism>
<protein>
    <recommendedName>
        <fullName evidence="3">2Fe-2S ferredoxin</fullName>
    </recommendedName>
</protein>
<dbReference type="Pfam" id="PF06935">
    <property type="entry name" value="DUF1284"/>
    <property type="match status" value="1"/>
</dbReference>
<dbReference type="EMBL" id="CP004021">
    <property type="protein sequence ID" value="AKK20270.1"/>
    <property type="molecule type" value="Genomic_DNA"/>
</dbReference>
<sequence>MTIRLRPHHLLCILTYAGEGYSDVFVANFNAVISRLKLGEDILIVSGPDDICAPLLGANEVDKPHCVNKSISERDHMAESDVGTFLGYQISEGAIISLDFTFLHRMRKAFTSGQTRRACVGCEWNELCSSISLNGYTNTLIHK</sequence>
<keyword evidence="2" id="KW-1185">Reference proteome</keyword>
<evidence type="ECO:0008006" key="3">
    <source>
        <dbReference type="Google" id="ProtNLM"/>
    </source>
</evidence>
<reference evidence="1 2" key="1">
    <citation type="journal article" date="2015" name="Genome Announc.">
        <title>Complete Genome Sequence of 'Candidatus Liberibacter africanus,' a Bacterium Associated with Citrus Huanglongbing.</title>
        <authorList>
            <person name="Lin H."/>
            <person name="Pietersen G."/>
            <person name="Han C."/>
            <person name="Read D.A."/>
            <person name="Lou B."/>
            <person name="Gupta G."/>
            <person name="Civerolo E.L."/>
        </authorList>
    </citation>
    <scope>NUCLEOTIDE SEQUENCE [LARGE SCALE GENOMIC DNA]</scope>
    <source>
        <strain evidence="1 2">PTSAPSY</strain>
    </source>
</reference>
<dbReference type="OrthoDB" id="6195504at2"/>
<dbReference type="InterPro" id="IPR009702">
    <property type="entry name" value="DUF1284"/>
</dbReference>